<feature type="transmembrane region" description="Helical" evidence="10">
    <location>
        <begin position="43"/>
        <end position="62"/>
    </location>
</feature>
<dbReference type="Proteomes" id="UP000789941">
    <property type="component" value="Unassembled WGS sequence"/>
</dbReference>
<feature type="transmembrane region" description="Helical" evidence="10">
    <location>
        <begin position="324"/>
        <end position="342"/>
    </location>
</feature>
<keyword evidence="5 10" id="KW-1133">Transmembrane helix</keyword>
<dbReference type="AlphaFoldDB" id="A0A5E4LP57"/>
<feature type="transmembrane region" description="Helical" evidence="10">
    <location>
        <begin position="349"/>
        <end position="371"/>
    </location>
</feature>
<evidence type="ECO:0000256" key="2">
    <source>
        <dbReference type="ARBA" id="ARBA00022448"/>
    </source>
</evidence>
<evidence type="ECO:0000256" key="7">
    <source>
        <dbReference type="ARBA" id="ARBA00023065"/>
    </source>
</evidence>
<evidence type="ECO:0000256" key="9">
    <source>
        <dbReference type="ARBA" id="ARBA00023201"/>
    </source>
</evidence>
<organism evidence="12 13">
    <name type="scientific">Candidatus Bilamarchaeum dharawalense</name>
    <dbReference type="NCBI Taxonomy" id="2885759"/>
    <lineage>
        <taxon>Archaea</taxon>
        <taxon>Candidatus Micrarchaeota</taxon>
        <taxon>Candidatus Micrarchaeia</taxon>
        <taxon>Candidatus Anstonellales</taxon>
        <taxon>Candidatus Bilamarchaeaceae</taxon>
        <taxon>Candidatus Bilamarchaeum</taxon>
    </lineage>
</organism>
<accession>A0A5E4LP57</accession>
<feature type="transmembrane region" description="Helical" evidence="10">
    <location>
        <begin position="108"/>
        <end position="127"/>
    </location>
</feature>
<sequence length="441" mass="47673">MDKKSVEKVIPWIALLVLGVFILLTISVVRTSLFGEVEGEKHIYFEIVFLLLLAVAGELLVTYTKQPSVMILMILGLLMSPGFLQLSWGFLHSLNLPFNLPTNPPDILRLETILTVFAQLGAVILLFKVGMHNKIERIFALDNLIVAIAGVVLPFAVGYLYASYAGGSFAYSMFVAAALTATSVGVTVAILKEFKLLKERFAEIIIGAAVLDDILGLLVLSFVINITGGSGENVAGSLAVTLLTAIVFLLGSVLTGKYFIEYLDKAEMSPKRFMLILAFVLFYAYFAEFIKLSAIVGAFMAGIILNQSKHHAEIEEKTYGLEMLFMPIFFISLGTLMDVNALADFFVPIMILTVLAIATKVVGCGVAGILAKLKSLEAAIVGFGMSPRGEVALIVASIGLTTKILNVSEYSIIATMALLTTLCTPPILQSLIAKREKEKVG</sequence>
<feature type="domain" description="Cation/H+ exchanger transmembrane" evidence="11">
    <location>
        <begin position="52"/>
        <end position="429"/>
    </location>
</feature>
<feature type="transmembrane region" description="Helical" evidence="10">
    <location>
        <begin position="12"/>
        <end position="31"/>
    </location>
</feature>
<dbReference type="InterPro" id="IPR038770">
    <property type="entry name" value="Na+/solute_symporter_sf"/>
</dbReference>
<keyword evidence="9" id="KW-0739">Sodium transport</keyword>
<dbReference type="InterPro" id="IPR006153">
    <property type="entry name" value="Cation/H_exchanger_TM"/>
</dbReference>
<dbReference type="GO" id="GO:0015297">
    <property type="term" value="F:antiporter activity"/>
    <property type="evidence" value="ECO:0007669"/>
    <property type="project" value="UniProtKB-KW"/>
</dbReference>
<evidence type="ECO:0000256" key="5">
    <source>
        <dbReference type="ARBA" id="ARBA00022989"/>
    </source>
</evidence>
<gene>
    <name evidence="12" type="primary">kefB_1</name>
    <name evidence="12" type="ORF">LFW2832_00556</name>
</gene>
<keyword evidence="2" id="KW-0813">Transport</keyword>
<comment type="caution">
    <text evidence="12">The sequence shown here is derived from an EMBL/GenBank/DDBJ whole genome shotgun (WGS) entry which is preliminary data.</text>
</comment>
<proteinExistence type="predicted"/>
<keyword evidence="7" id="KW-0406">Ion transport</keyword>
<evidence type="ECO:0000313" key="12">
    <source>
        <dbReference type="EMBL" id="VVC03815.1"/>
    </source>
</evidence>
<feature type="transmembrane region" description="Helical" evidence="10">
    <location>
        <begin position="168"/>
        <end position="191"/>
    </location>
</feature>
<evidence type="ECO:0000256" key="3">
    <source>
        <dbReference type="ARBA" id="ARBA00022449"/>
    </source>
</evidence>
<evidence type="ECO:0000256" key="6">
    <source>
        <dbReference type="ARBA" id="ARBA00023053"/>
    </source>
</evidence>
<evidence type="ECO:0000313" key="13">
    <source>
        <dbReference type="Proteomes" id="UP000789941"/>
    </source>
</evidence>
<feature type="transmembrane region" description="Helical" evidence="10">
    <location>
        <begin position="234"/>
        <end position="254"/>
    </location>
</feature>
<feature type="transmembrane region" description="Helical" evidence="10">
    <location>
        <begin position="410"/>
        <end position="428"/>
    </location>
</feature>
<name>A0A5E4LP57_9ARCH</name>
<evidence type="ECO:0000256" key="8">
    <source>
        <dbReference type="ARBA" id="ARBA00023136"/>
    </source>
</evidence>
<feature type="transmembrane region" description="Helical" evidence="10">
    <location>
        <begin position="275"/>
        <end position="304"/>
    </location>
</feature>
<feature type="transmembrane region" description="Helical" evidence="10">
    <location>
        <begin position="203"/>
        <end position="228"/>
    </location>
</feature>
<evidence type="ECO:0000256" key="1">
    <source>
        <dbReference type="ARBA" id="ARBA00004141"/>
    </source>
</evidence>
<evidence type="ECO:0000259" key="11">
    <source>
        <dbReference type="Pfam" id="PF00999"/>
    </source>
</evidence>
<keyword evidence="8 10" id="KW-0472">Membrane</keyword>
<dbReference type="PANTHER" id="PTHR43562:SF3">
    <property type="entry name" value="SODIUM ION_PROTON EXCHANGER (EUROFUNG)"/>
    <property type="match status" value="1"/>
</dbReference>
<feature type="transmembrane region" description="Helical" evidence="10">
    <location>
        <begin position="139"/>
        <end position="162"/>
    </location>
</feature>
<dbReference type="EMBL" id="CABMJJ010000009">
    <property type="protein sequence ID" value="VVC03815.1"/>
    <property type="molecule type" value="Genomic_DNA"/>
</dbReference>
<comment type="subcellular location">
    <subcellularLocation>
        <location evidence="1">Membrane</location>
        <topology evidence="1">Multi-pass membrane protein</topology>
    </subcellularLocation>
</comment>
<keyword evidence="6" id="KW-0915">Sodium</keyword>
<dbReference type="PANTHER" id="PTHR43562">
    <property type="entry name" value="NAPA-TYPE SODIUM/HYDROGEN ANTIPORTER"/>
    <property type="match status" value="1"/>
</dbReference>
<keyword evidence="4 10" id="KW-0812">Transmembrane</keyword>
<evidence type="ECO:0000256" key="4">
    <source>
        <dbReference type="ARBA" id="ARBA00022692"/>
    </source>
</evidence>
<keyword evidence="3" id="KW-0050">Antiport</keyword>
<reference evidence="12 13" key="1">
    <citation type="submission" date="2019-08" db="EMBL/GenBank/DDBJ databases">
        <authorList>
            <person name="Vazquez-Campos X."/>
        </authorList>
    </citation>
    <scope>NUCLEOTIDE SEQUENCE [LARGE SCALE GENOMIC DNA]</scope>
    <source>
        <strain evidence="12">LFW-283_2</strain>
    </source>
</reference>
<dbReference type="Pfam" id="PF00999">
    <property type="entry name" value="Na_H_Exchanger"/>
    <property type="match status" value="1"/>
</dbReference>
<protein>
    <submittedName>
        <fullName evidence="12">Glutathione-regulated potassium-efflux system protein KefB</fullName>
    </submittedName>
</protein>
<feature type="transmembrane region" description="Helical" evidence="10">
    <location>
        <begin position="69"/>
        <end position="88"/>
    </location>
</feature>
<dbReference type="GO" id="GO:1902600">
    <property type="term" value="P:proton transmembrane transport"/>
    <property type="evidence" value="ECO:0007669"/>
    <property type="project" value="InterPro"/>
</dbReference>
<dbReference type="GO" id="GO:0006814">
    <property type="term" value="P:sodium ion transport"/>
    <property type="evidence" value="ECO:0007669"/>
    <property type="project" value="UniProtKB-KW"/>
</dbReference>
<dbReference type="Gene3D" id="1.20.1530.20">
    <property type="match status" value="1"/>
</dbReference>
<dbReference type="GO" id="GO:0016020">
    <property type="term" value="C:membrane"/>
    <property type="evidence" value="ECO:0007669"/>
    <property type="project" value="UniProtKB-SubCell"/>
</dbReference>
<evidence type="ECO:0000256" key="10">
    <source>
        <dbReference type="SAM" id="Phobius"/>
    </source>
</evidence>